<dbReference type="KEGG" id="dmm:dnm_050500"/>
<evidence type="ECO:0000313" key="4">
    <source>
        <dbReference type="Proteomes" id="UP000663722"/>
    </source>
</evidence>
<dbReference type="InterPro" id="IPR050708">
    <property type="entry name" value="T6SS_VgrG/RHS"/>
</dbReference>
<feature type="domain" description="Teneurin-like YD-shell" evidence="2">
    <location>
        <begin position="28"/>
        <end position="222"/>
    </location>
</feature>
<evidence type="ECO:0000259" key="2">
    <source>
        <dbReference type="Pfam" id="PF25023"/>
    </source>
</evidence>
<dbReference type="PANTHER" id="PTHR32305">
    <property type="match status" value="1"/>
</dbReference>
<dbReference type="InterPro" id="IPR056823">
    <property type="entry name" value="TEN-like_YD-shell"/>
</dbReference>
<name>A0A975BQ43_9BACT</name>
<dbReference type="PANTHER" id="PTHR32305:SF15">
    <property type="entry name" value="PROTEIN RHSA-RELATED"/>
    <property type="match status" value="1"/>
</dbReference>
<keyword evidence="4" id="KW-1185">Reference proteome</keyword>
<sequence>MIRKIAILIFATMMLLSYFHTGFAAISVKYEYDANGNLIRGEGKFYEYNDANKLLRVRHGDENGSVIADYVYDSAGQRVKKIENGVTTYYIGKHFEKQIEGTHPGESSYYFANGQRVARKDPAGKMFWFHANHLGGTDAITDSAGKLAERTRYFPFGEIREGGNERYTFTGKEKDKVTDFYYFEARHYYSGYRHFTQADVVALNIYDPQSLNRYAYVKNNPVKLIDPSGNYEEAFTALLYAYGKGDFIGDIILPDRRFHNPNSGLSKKIENSSQYQNYIRNKVFEGEQNGLINDSQCIKFTYHKDPFSKNPLSKNDAVVF</sequence>
<organism evidence="3 4">
    <name type="scientific">Desulfonema magnum</name>
    <dbReference type="NCBI Taxonomy" id="45655"/>
    <lineage>
        <taxon>Bacteria</taxon>
        <taxon>Pseudomonadati</taxon>
        <taxon>Thermodesulfobacteriota</taxon>
        <taxon>Desulfobacteria</taxon>
        <taxon>Desulfobacterales</taxon>
        <taxon>Desulfococcaceae</taxon>
        <taxon>Desulfonema</taxon>
    </lineage>
</organism>
<dbReference type="EMBL" id="CP061800">
    <property type="protein sequence ID" value="QTA89005.1"/>
    <property type="molecule type" value="Genomic_DNA"/>
</dbReference>
<dbReference type="Pfam" id="PF25023">
    <property type="entry name" value="TEN_YD-shell"/>
    <property type="match status" value="1"/>
</dbReference>
<proteinExistence type="predicted"/>
<evidence type="ECO:0000256" key="1">
    <source>
        <dbReference type="ARBA" id="ARBA00022737"/>
    </source>
</evidence>
<gene>
    <name evidence="3" type="ORF">dnm_050500</name>
</gene>
<dbReference type="Gene3D" id="2.180.10.10">
    <property type="entry name" value="RHS repeat-associated core"/>
    <property type="match status" value="1"/>
</dbReference>
<dbReference type="AlphaFoldDB" id="A0A975BQ43"/>
<dbReference type="NCBIfam" id="TIGR03696">
    <property type="entry name" value="Rhs_assc_core"/>
    <property type="match status" value="1"/>
</dbReference>
<keyword evidence="1" id="KW-0677">Repeat</keyword>
<dbReference type="Proteomes" id="UP000663722">
    <property type="component" value="Chromosome"/>
</dbReference>
<reference evidence="3" key="1">
    <citation type="journal article" date="2021" name="Microb. Physiol.">
        <title>Proteogenomic Insights into the Physiology of Marine, Sulfate-Reducing, Filamentous Desulfonema limicola and Desulfonema magnum.</title>
        <authorList>
            <person name="Schnaars V."/>
            <person name="Wohlbrand L."/>
            <person name="Scheve S."/>
            <person name="Hinrichs C."/>
            <person name="Reinhardt R."/>
            <person name="Rabus R."/>
        </authorList>
    </citation>
    <scope>NUCLEOTIDE SEQUENCE</scope>
    <source>
        <strain evidence="3">4be13</strain>
    </source>
</reference>
<evidence type="ECO:0000313" key="3">
    <source>
        <dbReference type="EMBL" id="QTA89005.1"/>
    </source>
</evidence>
<dbReference type="InterPro" id="IPR022385">
    <property type="entry name" value="Rhs_assc_core"/>
</dbReference>
<dbReference type="RefSeq" id="WP_207683523.1">
    <property type="nucleotide sequence ID" value="NZ_CP061800.1"/>
</dbReference>
<accession>A0A975BQ43</accession>
<protein>
    <submittedName>
        <fullName evidence="3">RHS repeat-containing protein</fullName>
    </submittedName>
</protein>